<keyword evidence="3" id="KW-1185">Reference proteome</keyword>
<organism evidence="2 3">
    <name type="scientific">Paenisporosarcina cavernae</name>
    <dbReference type="NCBI Taxonomy" id="2320858"/>
    <lineage>
        <taxon>Bacteria</taxon>
        <taxon>Bacillati</taxon>
        <taxon>Bacillota</taxon>
        <taxon>Bacilli</taxon>
        <taxon>Bacillales</taxon>
        <taxon>Caryophanaceae</taxon>
        <taxon>Paenisporosarcina</taxon>
    </lineage>
</organism>
<keyword evidence="1" id="KW-0472">Membrane</keyword>
<gene>
    <name evidence="2" type="ORF">D3873_04070</name>
</gene>
<evidence type="ECO:0008006" key="4">
    <source>
        <dbReference type="Google" id="ProtNLM"/>
    </source>
</evidence>
<dbReference type="RefSeq" id="WP_119882834.1">
    <property type="nucleotide sequence ID" value="NZ_CP032418.1"/>
</dbReference>
<evidence type="ECO:0000256" key="1">
    <source>
        <dbReference type="SAM" id="Phobius"/>
    </source>
</evidence>
<accession>A0A385YUE7</accession>
<dbReference type="KEGG" id="paek:D3873_04070"/>
<feature type="transmembrane region" description="Helical" evidence="1">
    <location>
        <begin position="444"/>
        <end position="465"/>
    </location>
</feature>
<keyword evidence="1" id="KW-0812">Transmembrane</keyword>
<dbReference type="AlphaFoldDB" id="A0A385YUE7"/>
<dbReference type="OrthoDB" id="1947873at2"/>
<protein>
    <recommendedName>
        <fullName evidence="4">Group-specific protein</fullName>
    </recommendedName>
</protein>
<dbReference type="EMBL" id="CP032418">
    <property type="protein sequence ID" value="AYC29093.1"/>
    <property type="molecule type" value="Genomic_DNA"/>
</dbReference>
<feature type="transmembrane region" description="Helical" evidence="1">
    <location>
        <begin position="403"/>
        <end position="424"/>
    </location>
</feature>
<name>A0A385YUE7_9BACL</name>
<evidence type="ECO:0000313" key="2">
    <source>
        <dbReference type="EMBL" id="AYC29093.1"/>
    </source>
</evidence>
<proteinExistence type="predicted"/>
<dbReference type="Proteomes" id="UP000265725">
    <property type="component" value="Chromosome"/>
</dbReference>
<sequence>MSKETTLTPLHIKDGYMTFLFPFSYKKLKKQELIDEIKHHGFTFFTLDQKELESNFYNGEITISHEELDQYFLPFLESKLFPKEDNAEGFLRFSKPFFETASLQKDEESFAFSIFSMDIIVCPFDIGFITIRLKMEESHELSSTLNFMNHFRVLDSKLEEEKGATIKRDGQQFSSMHQFIFDHLTTFIQPFLVHDESRAGYFGSLPFFEDERMMSSAYLFTEEKNEFTKDQLFRIGQLDGLNPDGEPFMSTTNPAYLDRYIERHVHDRWAPDSYTVTSEHTQITITNRDKAELPRPLRQFMSTHYYNLLLHYYYKIMLYRVSFDYSEVKWDKDEDYVEELIQLISIFSSRYYFREVSARTEGKELSSIYREIFKLDELYEEVKTTLQELYKAQENKADKRHNLLLFMLTVFTVISGIYGMNLVIKDWEGNTDWSKVPSYSLFEWISLITALTGIFLSITLLSLYFGKGIWKKIRKWRRDRKV</sequence>
<reference evidence="3" key="1">
    <citation type="submission" date="2018-09" db="EMBL/GenBank/DDBJ databases">
        <authorList>
            <person name="Zhu H."/>
        </authorList>
    </citation>
    <scope>NUCLEOTIDE SEQUENCE [LARGE SCALE GENOMIC DNA]</scope>
    <source>
        <strain evidence="3">K2R23-3</strain>
    </source>
</reference>
<keyword evidence="1" id="KW-1133">Transmembrane helix</keyword>
<evidence type="ECO:0000313" key="3">
    <source>
        <dbReference type="Proteomes" id="UP000265725"/>
    </source>
</evidence>